<feature type="transmembrane region" description="Helical" evidence="5">
    <location>
        <begin position="220"/>
        <end position="241"/>
    </location>
</feature>
<feature type="transmembrane region" description="Helical" evidence="5">
    <location>
        <begin position="387"/>
        <end position="404"/>
    </location>
</feature>
<protein>
    <submittedName>
        <fullName evidence="6">(African queen) hypothetical protein</fullName>
    </submittedName>
</protein>
<keyword evidence="7" id="KW-1185">Reference proteome</keyword>
<feature type="transmembrane region" description="Helical" evidence="5">
    <location>
        <begin position="247"/>
        <end position="265"/>
    </location>
</feature>
<comment type="caution">
    <text evidence="6">The sequence shown here is derived from an EMBL/GenBank/DDBJ whole genome shotgun (WGS) entry which is preliminary data.</text>
</comment>
<sequence length="525" mass="59468">MVAIDEKSVHLDEVLKKFGPINRYHVQAIILISFAFFNNGMHCINYVIVAEETPYRCKIEPCEMQSNVFESSWHNFTVPPDSRGCKRYRSDLKECDPFSFNTSIVETCDEWVYKKNDSFVAEFQLACQNWKRTFVGTVHSIGLMCGLFFQGQLSDKIGRKAAIVISGLAAGVLGIAKSFSNTYTLYVILEWLEATIGDNCSPAFILAVELVHSDYRLHQQIFLCVIAAMGGVTFAIAAYVVPYWRDFVRVIYAPAFLYIIIYFIMDESVRWLLSKGKRKQATKLLLKMAKINKISLDRKMLLNIQCEDGTKNSALRETFRSRIVTKRFLICLLWWTSCTFICFGLIVNVGSLAGNKYLNFAIMSLSDIPASIAMFYVLKRFKRKKPLLVSFLTAGLLCLTQPFVPKKYVWMSTGMYFLGRFVSTFTFGTVYIYTSELFPTYSRNSMHALCSAIGRIGSILAPMTPLLTQYMESLPTLLFGSISIAAGLTTLLVPDLDNEPLPDNVQQAEAIGVKRLNVEKMKEDI</sequence>
<dbReference type="GO" id="GO:0016020">
    <property type="term" value="C:membrane"/>
    <property type="evidence" value="ECO:0007669"/>
    <property type="project" value="UniProtKB-SubCell"/>
</dbReference>
<keyword evidence="4 5" id="KW-0472">Membrane</keyword>
<reference evidence="6" key="1">
    <citation type="submission" date="2021-09" db="EMBL/GenBank/DDBJ databases">
        <authorList>
            <person name="Martin H S."/>
        </authorList>
    </citation>
    <scope>NUCLEOTIDE SEQUENCE</scope>
</reference>
<evidence type="ECO:0000256" key="3">
    <source>
        <dbReference type="ARBA" id="ARBA00022989"/>
    </source>
</evidence>
<evidence type="ECO:0000256" key="1">
    <source>
        <dbReference type="ARBA" id="ARBA00004141"/>
    </source>
</evidence>
<gene>
    <name evidence="6" type="ORF">DCHRY22_LOCUS4161</name>
</gene>
<dbReference type="OrthoDB" id="2261376at2759"/>
<dbReference type="SUPFAM" id="SSF103473">
    <property type="entry name" value="MFS general substrate transporter"/>
    <property type="match status" value="1"/>
</dbReference>
<dbReference type="EMBL" id="CAKASE010000049">
    <property type="protein sequence ID" value="CAG9562895.1"/>
    <property type="molecule type" value="Genomic_DNA"/>
</dbReference>
<evidence type="ECO:0000256" key="5">
    <source>
        <dbReference type="SAM" id="Phobius"/>
    </source>
</evidence>
<feature type="transmembrane region" description="Helical" evidence="5">
    <location>
        <begin position="328"/>
        <end position="351"/>
    </location>
</feature>
<dbReference type="PANTHER" id="PTHR24064">
    <property type="entry name" value="SOLUTE CARRIER FAMILY 22 MEMBER"/>
    <property type="match status" value="1"/>
</dbReference>
<dbReference type="Proteomes" id="UP000789524">
    <property type="component" value="Unassembled WGS sequence"/>
</dbReference>
<keyword evidence="3 5" id="KW-1133">Transmembrane helix</keyword>
<dbReference type="Pfam" id="PF00083">
    <property type="entry name" value="Sugar_tr"/>
    <property type="match status" value="1"/>
</dbReference>
<accession>A0A8J2QH66</accession>
<feature type="transmembrane region" description="Helical" evidence="5">
    <location>
        <begin position="416"/>
        <end position="434"/>
    </location>
</feature>
<comment type="subcellular location">
    <subcellularLocation>
        <location evidence="1">Membrane</location>
        <topology evidence="1">Multi-pass membrane protein</topology>
    </subcellularLocation>
</comment>
<evidence type="ECO:0000256" key="2">
    <source>
        <dbReference type="ARBA" id="ARBA00022692"/>
    </source>
</evidence>
<dbReference type="GO" id="GO:0022857">
    <property type="term" value="F:transmembrane transporter activity"/>
    <property type="evidence" value="ECO:0007669"/>
    <property type="project" value="InterPro"/>
</dbReference>
<evidence type="ECO:0000256" key="4">
    <source>
        <dbReference type="ARBA" id="ARBA00023136"/>
    </source>
</evidence>
<dbReference type="InterPro" id="IPR005828">
    <property type="entry name" value="MFS_sugar_transport-like"/>
</dbReference>
<dbReference type="InterPro" id="IPR036259">
    <property type="entry name" value="MFS_trans_sf"/>
</dbReference>
<dbReference type="AlphaFoldDB" id="A0A8J2QH66"/>
<evidence type="ECO:0000313" key="6">
    <source>
        <dbReference type="EMBL" id="CAG9562895.1"/>
    </source>
</evidence>
<organism evidence="6 7">
    <name type="scientific">Danaus chrysippus</name>
    <name type="common">African queen</name>
    <dbReference type="NCBI Taxonomy" id="151541"/>
    <lineage>
        <taxon>Eukaryota</taxon>
        <taxon>Metazoa</taxon>
        <taxon>Ecdysozoa</taxon>
        <taxon>Arthropoda</taxon>
        <taxon>Hexapoda</taxon>
        <taxon>Insecta</taxon>
        <taxon>Pterygota</taxon>
        <taxon>Neoptera</taxon>
        <taxon>Endopterygota</taxon>
        <taxon>Lepidoptera</taxon>
        <taxon>Glossata</taxon>
        <taxon>Ditrysia</taxon>
        <taxon>Papilionoidea</taxon>
        <taxon>Nymphalidae</taxon>
        <taxon>Danainae</taxon>
        <taxon>Danaini</taxon>
        <taxon>Danaina</taxon>
        <taxon>Danaus</taxon>
        <taxon>Anosia</taxon>
    </lineage>
</organism>
<name>A0A8J2QH66_9NEOP</name>
<evidence type="ECO:0000313" key="7">
    <source>
        <dbReference type="Proteomes" id="UP000789524"/>
    </source>
</evidence>
<proteinExistence type="predicted"/>
<dbReference type="Gene3D" id="1.20.1250.20">
    <property type="entry name" value="MFS general substrate transporter like domains"/>
    <property type="match status" value="1"/>
</dbReference>
<feature type="transmembrane region" description="Helical" evidence="5">
    <location>
        <begin position="357"/>
        <end position="378"/>
    </location>
</feature>
<keyword evidence="2 5" id="KW-0812">Transmembrane</keyword>